<dbReference type="PANTHER" id="PTHR36891">
    <property type="entry name" value="OS01G0127400 PROTEIN"/>
    <property type="match status" value="1"/>
</dbReference>
<protein>
    <recommendedName>
        <fullName evidence="2">DUF3326 domain-containing protein</fullName>
    </recommendedName>
</protein>
<sequence>MNIVFIVPTGIGAEIGGHSGDATPAAKLIASACDKLFIHPNVVNASDINEMTENMLYVEGSILDRFLEGDIGLKETKGNKILLVVNDVEPHIVNAASAARATIGADISILKLNVPLEMEGYVVSGKADGCINNIEAAIEQIGSHRYDKFDVIVVNTAIKVAEDDVLEYLSKNGGVNLWGFVEARMSRELTRRLERPVFHAPIESGSLFRTFNKIVDPRKAAELVSVCYLHCCLKGAHVTPKIISLMQRPCAHLSNVLSYLDVDFLVTPAGAYGRPHAACLEARIPVIVVEENFTVLNDRMPGSFIVARNYLEAAGIIVARKAGVTLDSIRRPLKDTVIL</sequence>
<dbReference type="InterPro" id="IPR021763">
    <property type="entry name" value="DUF3326"/>
</dbReference>
<dbReference type="AlphaFoldDB" id="A0A0F9V0V5"/>
<accession>A0A0F9V0V5</accession>
<evidence type="ECO:0008006" key="2">
    <source>
        <dbReference type="Google" id="ProtNLM"/>
    </source>
</evidence>
<name>A0A0F9V0V5_9ZZZZ</name>
<evidence type="ECO:0000313" key="1">
    <source>
        <dbReference type="EMBL" id="KKN59488.1"/>
    </source>
</evidence>
<dbReference type="EMBL" id="LAZR01000725">
    <property type="protein sequence ID" value="KKN59488.1"/>
    <property type="molecule type" value="Genomic_DNA"/>
</dbReference>
<comment type="caution">
    <text evidence="1">The sequence shown here is derived from an EMBL/GenBank/DDBJ whole genome shotgun (WGS) entry which is preliminary data.</text>
</comment>
<gene>
    <name evidence="1" type="ORF">LCGC14_0542000</name>
</gene>
<proteinExistence type="predicted"/>
<dbReference type="PANTHER" id="PTHR36891:SF1">
    <property type="entry name" value="OS01G0127400 PROTEIN"/>
    <property type="match status" value="1"/>
</dbReference>
<dbReference type="Pfam" id="PF11805">
    <property type="entry name" value="DUF3326"/>
    <property type="match status" value="1"/>
</dbReference>
<reference evidence="1" key="1">
    <citation type="journal article" date="2015" name="Nature">
        <title>Complex archaea that bridge the gap between prokaryotes and eukaryotes.</title>
        <authorList>
            <person name="Spang A."/>
            <person name="Saw J.H."/>
            <person name="Jorgensen S.L."/>
            <person name="Zaremba-Niedzwiedzka K."/>
            <person name="Martijn J."/>
            <person name="Lind A.E."/>
            <person name="van Eijk R."/>
            <person name="Schleper C."/>
            <person name="Guy L."/>
            <person name="Ettema T.J."/>
        </authorList>
    </citation>
    <scope>NUCLEOTIDE SEQUENCE</scope>
</reference>
<organism evidence="1">
    <name type="scientific">marine sediment metagenome</name>
    <dbReference type="NCBI Taxonomy" id="412755"/>
    <lineage>
        <taxon>unclassified sequences</taxon>
        <taxon>metagenomes</taxon>
        <taxon>ecological metagenomes</taxon>
    </lineage>
</organism>